<protein>
    <recommendedName>
        <fullName evidence="3">C2H2-type domain-containing protein</fullName>
    </recommendedName>
</protein>
<evidence type="ECO:0000313" key="1">
    <source>
        <dbReference type="EMBL" id="MAG18427.1"/>
    </source>
</evidence>
<name>A0A2D6LQG1_9ARCH</name>
<dbReference type="EMBL" id="NZBD01000016">
    <property type="protein sequence ID" value="MAG18427.1"/>
    <property type="molecule type" value="Genomic_DNA"/>
</dbReference>
<accession>A0A2D6LQG1</accession>
<dbReference type="Proteomes" id="UP000226712">
    <property type="component" value="Unassembled WGS sequence"/>
</dbReference>
<proteinExistence type="predicted"/>
<sequence>MVNLLILEPPEKGGSEMYMCPVCGKKFGVSMLYARKEAENHIIHEHYGSGAKPVEKKLNRTIAYH</sequence>
<dbReference type="AlphaFoldDB" id="A0A2D6LQG1"/>
<comment type="caution">
    <text evidence="1">The sequence shown here is derived from an EMBL/GenBank/DDBJ whole genome shotgun (WGS) entry which is preliminary data.</text>
</comment>
<gene>
    <name evidence="1" type="ORF">CL944_03065</name>
</gene>
<organism evidence="1 2">
    <name type="scientific">Candidatus Iainarchaeum sp</name>
    <dbReference type="NCBI Taxonomy" id="3101447"/>
    <lineage>
        <taxon>Archaea</taxon>
        <taxon>Candidatus Iainarchaeota</taxon>
        <taxon>Candidatus Iainarchaeia</taxon>
        <taxon>Candidatus Iainarchaeales</taxon>
        <taxon>Candidatus Iainarchaeaceae</taxon>
        <taxon>Candidatus Iainarchaeum</taxon>
    </lineage>
</organism>
<reference evidence="2" key="1">
    <citation type="submission" date="2017-09" db="EMBL/GenBank/DDBJ databases">
        <title>The Reconstruction of 2,631 Draft Metagenome-Assembled Genomes from the Global Oceans.</title>
        <authorList>
            <person name="Tully B.J."/>
            <person name="Graham E.D."/>
            <person name="Heidelberg J.F."/>
        </authorList>
    </citation>
    <scope>NUCLEOTIDE SEQUENCE [LARGE SCALE GENOMIC DNA]</scope>
</reference>
<evidence type="ECO:0000313" key="2">
    <source>
        <dbReference type="Proteomes" id="UP000226712"/>
    </source>
</evidence>
<evidence type="ECO:0008006" key="3">
    <source>
        <dbReference type="Google" id="ProtNLM"/>
    </source>
</evidence>